<evidence type="ECO:0000313" key="3">
    <source>
        <dbReference type="Proteomes" id="UP000285326"/>
    </source>
</evidence>
<comment type="caution">
    <text evidence="2">The sequence shown here is derived from an EMBL/GenBank/DDBJ whole genome shotgun (WGS) entry which is preliminary data.</text>
</comment>
<reference evidence="2 3" key="1">
    <citation type="journal article" date="2018" name="BMC Genomics">
        <title>Comparative genome analyses reveal sequence features reflecting distinct modes of host-adaptation between dicot and monocot powdery mildew.</title>
        <authorList>
            <person name="Wu Y."/>
            <person name="Ma X."/>
            <person name="Pan Z."/>
            <person name="Kale S.D."/>
            <person name="Song Y."/>
            <person name="King H."/>
            <person name="Zhang Q."/>
            <person name="Presley C."/>
            <person name="Deng X."/>
            <person name="Wei C.I."/>
            <person name="Xiao S."/>
        </authorList>
    </citation>
    <scope>NUCLEOTIDE SEQUENCE [LARGE SCALE GENOMIC DNA]</scope>
    <source>
        <strain evidence="2">UMSG1</strain>
    </source>
</reference>
<feature type="domain" description="Homing endonuclease LAGLIDADG" evidence="1">
    <location>
        <begin position="59"/>
        <end position="156"/>
    </location>
</feature>
<dbReference type="Proteomes" id="UP000285326">
    <property type="component" value="Unassembled WGS sequence"/>
</dbReference>
<dbReference type="GO" id="GO:0004519">
    <property type="term" value="F:endonuclease activity"/>
    <property type="evidence" value="ECO:0007669"/>
    <property type="project" value="InterPro"/>
</dbReference>
<evidence type="ECO:0000313" key="2">
    <source>
        <dbReference type="EMBL" id="RKF73878.1"/>
    </source>
</evidence>
<gene>
    <name evidence="2" type="ORF">GcM1_242111</name>
</gene>
<accession>A0A420IH41</accession>
<dbReference type="SUPFAM" id="SSF55608">
    <property type="entry name" value="Homing endonucleases"/>
    <property type="match status" value="1"/>
</dbReference>
<dbReference type="InterPro" id="IPR027434">
    <property type="entry name" value="Homing_endonucl"/>
</dbReference>
<name>A0A420IH41_9PEZI</name>
<dbReference type="Gene3D" id="3.10.28.10">
    <property type="entry name" value="Homing endonucleases"/>
    <property type="match status" value="1"/>
</dbReference>
<sequence>MVIASNLNPLGKVGGKIRYLRALEQKLVINNIQPASVDISKLTQVITNFKAKPLTVDFLQGLWDGDGGLSAYFKSIKKTPEGFICNMGFSFTIAQDIHNLSLLNEIKSYFNDRGEVFELSKQCNIYKSGKKSDLISVILPKILNKESLEGDFDNLFLPFMKGYKIYFTCKILELLKNSTLDKSTFHEVLRFSYHISRKSDNLTFKDYVKSSYDDLLR</sequence>
<dbReference type="AlphaFoldDB" id="A0A420IH41"/>
<dbReference type="EMBL" id="MCBS01024231">
    <property type="protein sequence ID" value="RKF73878.1"/>
    <property type="molecule type" value="Genomic_DNA"/>
</dbReference>
<organism evidence="2 3">
    <name type="scientific">Golovinomyces cichoracearum</name>
    <dbReference type="NCBI Taxonomy" id="62708"/>
    <lineage>
        <taxon>Eukaryota</taxon>
        <taxon>Fungi</taxon>
        <taxon>Dikarya</taxon>
        <taxon>Ascomycota</taxon>
        <taxon>Pezizomycotina</taxon>
        <taxon>Leotiomycetes</taxon>
        <taxon>Erysiphales</taxon>
        <taxon>Erysiphaceae</taxon>
        <taxon>Golovinomyces</taxon>
    </lineage>
</organism>
<dbReference type="InterPro" id="IPR004860">
    <property type="entry name" value="LAGLIDADG_dom"/>
</dbReference>
<proteinExistence type="predicted"/>
<protein>
    <recommendedName>
        <fullName evidence="1">Homing endonuclease LAGLIDADG domain-containing protein</fullName>
    </recommendedName>
</protein>
<evidence type="ECO:0000259" key="1">
    <source>
        <dbReference type="Pfam" id="PF00961"/>
    </source>
</evidence>
<dbReference type="Pfam" id="PF00961">
    <property type="entry name" value="LAGLIDADG_1"/>
    <property type="match status" value="1"/>
</dbReference>